<keyword evidence="3" id="KW-0233">DNA recombination</keyword>
<keyword evidence="1" id="KW-0229">DNA integration</keyword>
<dbReference type="SUPFAM" id="SSF53041">
    <property type="entry name" value="Resolvase-like"/>
    <property type="match status" value="1"/>
</dbReference>
<reference evidence="5 6" key="1">
    <citation type="submission" date="2018-07" db="EMBL/GenBank/DDBJ databases">
        <title>Genome sequences of Haloplanus sp. CBA1113.</title>
        <authorList>
            <person name="Kim Y.B."/>
            <person name="Roh S.W."/>
        </authorList>
    </citation>
    <scope>NUCLEOTIDE SEQUENCE [LARGE SCALE GENOMIC DNA]</scope>
    <source>
        <strain evidence="5 6">CBA1113</strain>
    </source>
</reference>
<dbReference type="PANTHER" id="PTHR30461:SF2">
    <property type="entry name" value="SERINE RECOMBINASE PINE-RELATED"/>
    <property type="match status" value="1"/>
</dbReference>
<dbReference type="KEGG" id="haj:DU500_09170"/>
<evidence type="ECO:0000313" key="5">
    <source>
        <dbReference type="EMBL" id="AXG06584.1"/>
    </source>
</evidence>
<dbReference type="InterPro" id="IPR006119">
    <property type="entry name" value="Resolv_N"/>
</dbReference>
<dbReference type="EMBL" id="CP031150">
    <property type="protein sequence ID" value="AXG06584.1"/>
    <property type="molecule type" value="Genomic_DNA"/>
</dbReference>
<gene>
    <name evidence="5" type="ORF">DU500_09170</name>
</gene>
<sequence length="205" mass="23536">MDIAGYIRVSTEQQKEEGSHENQRDSLQAWADENGHSITFYEDIAISGQADEREAYDRMMDEADQYDAVVIRELSRAGRDLQKLLKDIDALDERGVDFISLKEDMIDTTTADGQLFLQIVGAFNEYWANLARERAHEMVERRREQGKPIGRPKKLSDEEIEQVLEWNKMGLGYSSIATLAEDTFGKSLHRSTVRRYVKDAERAEA</sequence>
<keyword evidence="6" id="KW-1185">Reference proteome</keyword>
<evidence type="ECO:0000313" key="6">
    <source>
        <dbReference type="Proteomes" id="UP000253273"/>
    </source>
</evidence>
<dbReference type="GO" id="GO:0000150">
    <property type="term" value="F:DNA strand exchange activity"/>
    <property type="evidence" value="ECO:0007669"/>
    <property type="project" value="InterPro"/>
</dbReference>
<evidence type="ECO:0000259" key="4">
    <source>
        <dbReference type="PROSITE" id="PS51736"/>
    </source>
</evidence>
<protein>
    <recommendedName>
        <fullName evidence="4">Resolvase/invertase-type recombinase catalytic domain-containing protein</fullName>
    </recommendedName>
</protein>
<evidence type="ECO:0000256" key="1">
    <source>
        <dbReference type="ARBA" id="ARBA00022908"/>
    </source>
</evidence>
<dbReference type="InterPro" id="IPR006118">
    <property type="entry name" value="Recombinase_CS"/>
</dbReference>
<dbReference type="GO" id="GO:0015074">
    <property type="term" value="P:DNA integration"/>
    <property type="evidence" value="ECO:0007669"/>
    <property type="project" value="UniProtKB-KW"/>
</dbReference>
<dbReference type="GO" id="GO:0003677">
    <property type="term" value="F:DNA binding"/>
    <property type="evidence" value="ECO:0007669"/>
    <property type="project" value="UniProtKB-KW"/>
</dbReference>
<dbReference type="CDD" id="cd03768">
    <property type="entry name" value="SR_ResInv"/>
    <property type="match status" value="1"/>
</dbReference>
<organism evidence="5 6">
    <name type="scientific">Haloplanus rubicundus</name>
    <dbReference type="NCBI Taxonomy" id="1547898"/>
    <lineage>
        <taxon>Archaea</taxon>
        <taxon>Methanobacteriati</taxon>
        <taxon>Methanobacteriota</taxon>
        <taxon>Stenosarchaea group</taxon>
        <taxon>Halobacteria</taxon>
        <taxon>Halobacteriales</taxon>
        <taxon>Haloferacaceae</taxon>
        <taxon>Haloplanus</taxon>
    </lineage>
</organism>
<dbReference type="PROSITE" id="PS00397">
    <property type="entry name" value="RECOMBINASES_1"/>
    <property type="match status" value="1"/>
</dbReference>
<dbReference type="OrthoDB" id="24728at2157"/>
<keyword evidence="2" id="KW-0238">DNA-binding</keyword>
<name>A0A345E312_9EURY</name>
<dbReference type="Proteomes" id="UP000253273">
    <property type="component" value="Chromosome"/>
</dbReference>
<proteinExistence type="predicted"/>
<accession>A0A345E312</accession>
<dbReference type="GeneID" id="37283553"/>
<dbReference type="RefSeq" id="WP_114585722.1">
    <property type="nucleotide sequence ID" value="NZ_CP031150.1"/>
</dbReference>
<dbReference type="PANTHER" id="PTHR30461">
    <property type="entry name" value="DNA-INVERTASE FROM LAMBDOID PROPHAGE"/>
    <property type="match status" value="1"/>
</dbReference>
<dbReference type="PROSITE" id="PS51736">
    <property type="entry name" value="RECOMBINASES_3"/>
    <property type="match status" value="1"/>
</dbReference>
<evidence type="ECO:0000256" key="2">
    <source>
        <dbReference type="ARBA" id="ARBA00023125"/>
    </source>
</evidence>
<dbReference type="Gene3D" id="3.40.50.1390">
    <property type="entry name" value="Resolvase, N-terminal catalytic domain"/>
    <property type="match status" value="1"/>
</dbReference>
<dbReference type="Pfam" id="PF00239">
    <property type="entry name" value="Resolvase"/>
    <property type="match status" value="1"/>
</dbReference>
<dbReference type="AlphaFoldDB" id="A0A345E312"/>
<dbReference type="InterPro" id="IPR050639">
    <property type="entry name" value="SSR_resolvase"/>
</dbReference>
<dbReference type="SMART" id="SM00857">
    <property type="entry name" value="Resolvase"/>
    <property type="match status" value="1"/>
</dbReference>
<evidence type="ECO:0000256" key="3">
    <source>
        <dbReference type="ARBA" id="ARBA00023172"/>
    </source>
</evidence>
<dbReference type="InterPro" id="IPR036162">
    <property type="entry name" value="Resolvase-like_N_sf"/>
</dbReference>
<feature type="domain" description="Resolvase/invertase-type recombinase catalytic" evidence="4">
    <location>
        <begin position="2"/>
        <end position="146"/>
    </location>
</feature>